<accession>A0A2P5BAM4</accession>
<reference evidence="2" key="1">
    <citation type="submission" date="2016-06" db="EMBL/GenBank/DDBJ databases">
        <title>Parallel loss of symbiosis genes in relatives of nitrogen-fixing non-legume Parasponia.</title>
        <authorList>
            <person name="Van Velzen R."/>
            <person name="Holmer R."/>
            <person name="Bu F."/>
            <person name="Rutten L."/>
            <person name="Van Zeijl A."/>
            <person name="Liu W."/>
            <person name="Santuari L."/>
            <person name="Cao Q."/>
            <person name="Sharma T."/>
            <person name="Shen D."/>
            <person name="Roswanjaya Y."/>
            <person name="Wardhani T."/>
            <person name="Kalhor M.S."/>
            <person name="Jansen J."/>
            <person name="Van den Hoogen J."/>
            <person name="Gungor B."/>
            <person name="Hartog M."/>
            <person name="Hontelez J."/>
            <person name="Verver J."/>
            <person name="Yang W.-C."/>
            <person name="Schijlen E."/>
            <person name="Repin R."/>
            <person name="Schilthuizen M."/>
            <person name="Schranz E."/>
            <person name="Heidstra R."/>
            <person name="Miyata K."/>
            <person name="Fedorova E."/>
            <person name="Kohlen W."/>
            <person name="Bisseling T."/>
            <person name="Smit S."/>
            <person name="Geurts R."/>
        </authorList>
    </citation>
    <scope>NUCLEOTIDE SEQUENCE [LARGE SCALE GENOMIC DNA]</scope>
    <source>
        <strain evidence="2">cv. WU1-14</strain>
    </source>
</reference>
<comment type="caution">
    <text evidence="1">The sequence shown here is derived from an EMBL/GenBank/DDBJ whole genome shotgun (WGS) entry which is preliminary data.</text>
</comment>
<gene>
    <name evidence="1" type="ORF">PanWU01x14_256150</name>
</gene>
<keyword evidence="2" id="KW-1185">Reference proteome</keyword>
<dbReference type="Proteomes" id="UP000237105">
    <property type="component" value="Unassembled WGS sequence"/>
</dbReference>
<evidence type="ECO:0000313" key="2">
    <source>
        <dbReference type="Proteomes" id="UP000237105"/>
    </source>
</evidence>
<organism evidence="1 2">
    <name type="scientific">Parasponia andersonii</name>
    <name type="common">Sponia andersonii</name>
    <dbReference type="NCBI Taxonomy" id="3476"/>
    <lineage>
        <taxon>Eukaryota</taxon>
        <taxon>Viridiplantae</taxon>
        <taxon>Streptophyta</taxon>
        <taxon>Embryophyta</taxon>
        <taxon>Tracheophyta</taxon>
        <taxon>Spermatophyta</taxon>
        <taxon>Magnoliopsida</taxon>
        <taxon>eudicotyledons</taxon>
        <taxon>Gunneridae</taxon>
        <taxon>Pentapetalae</taxon>
        <taxon>rosids</taxon>
        <taxon>fabids</taxon>
        <taxon>Rosales</taxon>
        <taxon>Cannabaceae</taxon>
        <taxon>Parasponia</taxon>
    </lineage>
</organism>
<proteinExistence type="predicted"/>
<name>A0A2P5BAM4_PARAD</name>
<protein>
    <submittedName>
        <fullName evidence="1">Uncharacterized protein</fullName>
    </submittedName>
</protein>
<sequence length="157" mass="18336">MVLDLKKKKKKKKSCSKSKKKESLSSNVTWQLDLFIVCTLATNFYGDLPAITLEIADLSHTPLAILLGPLRTLCHRRLRRRRLHQLRSSLMPYFNGVHRLEIYLRFSPVFSIYYSRAWLPNHCFVRSSHHREFSGLNFFGFMNESGGKKSRIRIGHV</sequence>
<dbReference type="AlphaFoldDB" id="A0A2P5BAM4"/>
<evidence type="ECO:0000313" key="1">
    <source>
        <dbReference type="EMBL" id="PON45834.1"/>
    </source>
</evidence>
<dbReference type="EMBL" id="JXTB01000323">
    <property type="protein sequence ID" value="PON45834.1"/>
    <property type="molecule type" value="Genomic_DNA"/>
</dbReference>